<proteinExistence type="predicted"/>
<protein>
    <submittedName>
        <fullName evidence="1">Uncharacterized protein</fullName>
    </submittedName>
</protein>
<organism evidence="1">
    <name type="scientific">hydrothermal vent metagenome</name>
    <dbReference type="NCBI Taxonomy" id="652676"/>
    <lineage>
        <taxon>unclassified sequences</taxon>
        <taxon>metagenomes</taxon>
        <taxon>ecological metagenomes</taxon>
    </lineage>
</organism>
<evidence type="ECO:0000313" key="1">
    <source>
        <dbReference type="EMBL" id="VAW50639.1"/>
    </source>
</evidence>
<accession>A0A3B0WMQ0</accession>
<dbReference type="EMBL" id="UOFE01000006">
    <property type="protein sequence ID" value="VAW50639.1"/>
    <property type="molecule type" value="Genomic_DNA"/>
</dbReference>
<gene>
    <name evidence="1" type="ORF">MNBD_GAMMA05-2567</name>
</gene>
<dbReference type="AlphaFoldDB" id="A0A3B0WMQ0"/>
<reference evidence="1" key="1">
    <citation type="submission" date="2018-06" db="EMBL/GenBank/DDBJ databases">
        <authorList>
            <person name="Zhirakovskaya E."/>
        </authorList>
    </citation>
    <scope>NUCLEOTIDE SEQUENCE</scope>
</reference>
<sequence length="164" mass="18432">MNRLLTKKESTGYPTRLNLTLVSTLLLSLCSANAFANRPAMDDRGETVNEAVENHSETRPTMEAKVQPEAPSSVDLMMQQPTQQTYQTGDVVQLPAKEIQAGETLKIQLLDYPRRGMSMDKVQFEYGQPIAISDSVGKPPITHWTYNDRVVYFEYATVLHVVAR</sequence>
<name>A0A3B0WMQ0_9ZZZZ</name>